<dbReference type="GO" id="GO:0070403">
    <property type="term" value="F:NAD+ binding"/>
    <property type="evidence" value="ECO:0007669"/>
    <property type="project" value="InterPro"/>
</dbReference>
<dbReference type="GO" id="GO:0006635">
    <property type="term" value="P:fatty acid beta-oxidation"/>
    <property type="evidence" value="ECO:0007669"/>
    <property type="project" value="UniProtKB-UniPathway"/>
</dbReference>
<dbReference type="GO" id="GO:0016509">
    <property type="term" value="F:long-chain (3S)-3-hydroxyacyl-CoA dehydrogenase (NAD+) activity"/>
    <property type="evidence" value="ECO:0007669"/>
    <property type="project" value="TreeGrafter"/>
</dbReference>
<dbReference type="EMBL" id="CP015225">
    <property type="protein sequence ID" value="AMZ71280.1"/>
    <property type="molecule type" value="Genomic_DNA"/>
</dbReference>
<evidence type="ECO:0000256" key="7">
    <source>
        <dbReference type="ARBA" id="ARBA00023098"/>
    </source>
</evidence>
<name>A0A159ZVW3_PSEFL</name>
<keyword evidence="9" id="KW-0511">Multifunctional enzyme</keyword>
<dbReference type="CDD" id="cd06558">
    <property type="entry name" value="crotonase-like"/>
    <property type="match status" value="1"/>
</dbReference>
<evidence type="ECO:0000256" key="10">
    <source>
        <dbReference type="ARBA" id="ARBA00049556"/>
    </source>
</evidence>
<reference evidence="13 14" key="2">
    <citation type="journal article" date="2018" name="Nature">
        <title>Mutant phenotypes for thousands of bacterial genes of unknown function.</title>
        <authorList>
            <person name="Price M.N."/>
            <person name="Wetmore K.M."/>
            <person name="Waters R.J."/>
            <person name="Callaghan M."/>
            <person name="Ray J."/>
            <person name="Liu H."/>
            <person name="Kuehl J.V."/>
            <person name="Melnyk R.A."/>
            <person name="Lamson J.S."/>
            <person name="Suh Y."/>
            <person name="Carlson H.K."/>
            <person name="Esquivel Z."/>
            <person name="Sadeeshkumar H."/>
            <person name="Chakraborty R."/>
            <person name="Zane G.M."/>
            <person name="Rubin B.E."/>
            <person name="Wall J.D."/>
            <person name="Visel A."/>
            <person name="Bristow J."/>
            <person name="Blow M.J."/>
            <person name="Arkin A.P."/>
            <person name="Deutschbauer A.M."/>
        </authorList>
    </citation>
    <scope>NUCLEOTIDE SEQUENCE [LARGE SCALE GENOMIC DNA]</scope>
    <source>
        <strain evidence="13 14">FW300-N2E2</strain>
    </source>
</reference>
<evidence type="ECO:0000259" key="12">
    <source>
        <dbReference type="Pfam" id="PF02737"/>
    </source>
</evidence>
<dbReference type="InterPro" id="IPR001753">
    <property type="entry name" value="Enoyl-CoA_hydra/iso"/>
</dbReference>
<comment type="catalytic activity">
    <reaction evidence="10">
        <text>a (3S)-3-hydroxyacyl-CoA + NAD(+) = a 3-oxoacyl-CoA + NADH + H(+)</text>
        <dbReference type="Rhea" id="RHEA:22432"/>
        <dbReference type="ChEBI" id="CHEBI:15378"/>
        <dbReference type="ChEBI" id="CHEBI:57318"/>
        <dbReference type="ChEBI" id="CHEBI:57540"/>
        <dbReference type="ChEBI" id="CHEBI:57945"/>
        <dbReference type="ChEBI" id="CHEBI:90726"/>
        <dbReference type="EC" id="1.1.1.35"/>
    </reaction>
</comment>
<dbReference type="PANTHER" id="PTHR43612:SF3">
    <property type="entry name" value="TRIFUNCTIONAL ENZYME SUBUNIT ALPHA, MITOCHONDRIAL"/>
    <property type="match status" value="1"/>
</dbReference>
<dbReference type="FunFam" id="3.40.50.720:FF:000009">
    <property type="entry name" value="Fatty oxidation complex, alpha subunit"/>
    <property type="match status" value="1"/>
</dbReference>
<accession>A0A159ZVW3</accession>
<evidence type="ECO:0000256" key="2">
    <source>
        <dbReference type="ARBA" id="ARBA00007005"/>
    </source>
</evidence>
<dbReference type="Pfam" id="PF00378">
    <property type="entry name" value="ECH_1"/>
    <property type="match status" value="1"/>
</dbReference>
<dbReference type="SUPFAM" id="SSF48179">
    <property type="entry name" value="6-phosphogluconate dehydrogenase C-terminal domain-like"/>
    <property type="match status" value="2"/>
</dbReference>
<evidence type="ECO:0000256" key="3">
    <source>
        <dbReference type="ARBA" id="ARBA00022832"/>
    </source>
</evidence>
<reference evidence="14" key="1">
    <citation type="submission" date="2016-04" db="EMBL/GenBank/DDBJ databases">
        <authorList>
            <person name="Ray J."/>
            <person name="Price M."/>
            <person name="Deutschbauer A."/>
        </authorList>
    </citation>
    <scope>NUCLEOTIDE SEQUENCE [LARGE SCALE GENOMIC DNA]</scope>
    <source>
        <strain evidence="14">FW300-N2E2</strain>
    </source>
</reference>
<keyword evidence="4" id="KW-0442">Lipid degradation</keyword>
<dbReference type="SUPFAM" id="SSF51735">
    <property type="entry name" value="NAD(P)-binding Rossmann-fold domains"/>
    <property type="match status" value="1"/>
</dbReference>
<evidence type="ECO:0000256" key="8">
    <source>
        <dbReference type="ARBA" id="ARBA00023239"/>
    </source>
</evidence>
<dbReference type="InterPro" id="IPR008927">
    <property type="entry name" value="6-PGluconate_DH-like_C_sf"/>
</dbReference>
<evidence type="ECO:0000256" key="6">
    <source>
        <dbReference type="ARBA" id="ARBA00023027"/>
    </source>
</evidence>
<dbReference type="Gene3D" id="1.10.1040.50">
    <property type="match status" value="1"/>
</dbReference>
<dbReference type="InterPro" id="IPR006176">
    <property type="entry name" value="3-OHacyl-CoA_DH_NAD-bd"/>
</dbReference>
<dbReference type="InterPro" id="IPR029045">
    <property type="entry name" value="ClpP/crotonase-like_dom_sf"/>
</dbReference>
<evidence type="ECO:0000313" key="13">
    <source>
        <dbReference type="EMBL" id="AMZ71280.1"/>
    </source>
</evidence>
<comment type="similarity">
    <text evidence="2">In the central section; belongs to the 3-hydroxyacyl-CoA dehydrogenase family.</text>
</comment>
<dbReference type="Gene3D" id="3.90.226.10">
    <property type="entry name" value="2-enoyl-CoA Hydratase, Chain A, domain 1"/>
    <property type="match status" value="1"/>
</dbReference>
<gene>
    <name evidence="13" type="ORF">TK06_09265</name>
</gene>
<dbReference type="Proteomes" id="UP000076083">
    <property type="component" value="Chromosome"/>
</dbReference>
<dbReference type="AlphaFoldDB" id="A0A159ZVW3"/>
<dbReference type="Gene3D" id="3.40.50.720">
    <property type="entry name" value="NAD(P)-binding Rossmann-like Domain"/>
    <property type="match status" value="1"/>
</dbReference>
<dbReference type="Pfam" id="PF00725">
    <property type="entry name" value="3HCDH"/>
    <property type="match status" value="1"/>
</dbReference>
<evidence type="ECO:0000313" key="14">
    <source>
        <dbReference type="Proteomes" id="UP000076083"/>
    </source>
</evidence>
<keyword evidence="8" id="KW-0456">Lyase</keyword>
<keyword evidence="3" id="KW-0276">Fatty acid metabolism</keyword>
<dbReference type="UniPathway" id="UPA00659"/>
<feature type="domain" description="3-hydroxyacyl-CoA dehydrogenase C-terminal" evidence="11">
    <location>
        <begin position="500"/>
        <end position="599"/>
    </location>
</feature>
<feature type="domain" description="3-hydroxyacyl-CoA dehydrogenase NAD binding" evidence="12">
    <location>
        <begin position="319"/>
        <end position="497"/>
    </location>
</feature>
<keyword evidence="5" id="KW-0560">Oxidoreductase</keyword>
<evidence type="ECO:0000256" key="4">
    <source>
        <dbReference type="ARBA" id="ARBA00022963"/>
    </source>
</evidence>
<dbReference type="GO" id="GO:0004300">
    <property type="term" value="F:enoyl-CoA hydratase activity"/>
    <property type="evidence" value="ECO:0007669"/>
    <property type="project" value="TreeGrafter"/>
</dbReference>
<sequence length="715" mass="76796">MSAFNYEKDADGIVTVTMDMPGPVNAMNQLYRETMAATVNRLEQENGLTGVVIASAKSTFFAGGDLNELTDFKPGDEADFQAKIELTKNDLRRLERLPVPVVAAINGAALGGGFEIALACNYRVLLNSPAAVVGLPEVSLGLLPGGGGIVRLVHHLGLERALPLLLEGKRMKPAEALALGLVNELIEQADALVPAAKAWIKAQVGDDGVSLQPWDHKGHKIPGGTAQQPHVAQMIAGAQAMTAKNTRGLLPAPERILAVAVEATLLDFDAALLVETRGLTHLAASVQAKNIINTMFFQMNEVNGGSSRPTGFDKSKVSKLGIIGAGMMGNGIAHVSAKVGIEVMLLDVSLEAAERGKANVEKLLSKTVSQGRLSEAKKDEILALIKPTVDYADLQGVDFVVEAVFESVDLKGKVTQQAEAQLPESAVFGTNTSTLPISLLANASKRPANFIGIHFFSPVERMPLVEIICGEQTSDAALAKAFDFARQIGKTAIVVNDSLGFFTSRTFGSYFDEGCKLLQEGVDPLLIDNLGKQIGMPVGPLTVLDEVSLELMRKVNETQKEMGVFATVFDNSHSDAVGNILIKEYNRPGRHYGGGFYDYPEGGEKTIWPGLYELFVRPEVVLPVEDIKERLLFRQVIEAVKCLQEGVLRSVADGNVGSILGIGAPTWTGGFLQFVNGYGVERFVQRARELAQTYGERFTPPVLLLEKAAKGEELR</sequence>
<dbReference type="PANTHER" id="PTHR43612">
    <property type="entry name" value="TRIFUNCTIONAL ENZYME SUBUNIT ALPHA"/>
    <property type="match status" value="1"/>
</dbReference>
<comment type="pathway">
    <text evidence="1">Lipid metabolism; fatty acid beta-oxidation.</text>
</comment>
<evidence type="ECO:0000256" key="9">
    <source>
        <dbReference type="ARBA" id="ARBA00023268"/>
    </source>
</evidence>
<keyword evidence="7" id="KW-0443">Lipid metabolism</keyword>
<dbReference type="InterPro" id="IPR050136">
    <property type="entry name" value="FA_oxidation_alpha_subunit"/>
</dbReference>
<dbReference type="SUPFAM" id="SSF52096">
    <property type="entry name" value="ClpP/crotonase"/>
    <property type="match status" value="1"/>
</dbReference>
<protein>
    <submittedName>
        <fullName evidence="13">3-hydroxyacyl-CoA dehydrogenase</fullName>
    </submittedName>
</protein>
<dbReference type="InterPro" id="IPR006108">
    <property type="entry name" value="3HC_DH_C"/>
</dbReference>
<dbReference type="Pfam" id="PF02737">
    <property type="entry name" value="3HCDH_N"/>
    <property type="match status" value="1"/>
</dbReference>
<dbReference type="InterPro" id="IPR036291">
    <property type="entry name" value="NAD(P)-bd_dom_sf"/>
</dbReference>
<dbReference type="RefSeq" id="WP_063321840.1">
    <property type="nucleotide sequence ID" value="NZ_CP015225.1"/>
</dbReference>
<organism evidence="13 14">
    <name type="scientific">Pseudomonas fluorescens</name>
    <dbReference type="NCBI Taxonomy" id="294"/>
    <lineage>
        <taxon>Bacteria</taxon>
        <taxon>Pseudomonadati</taxon>
        <taxon>Pseudomonadota</taxon>
        <taxon>Gammaproteobacteria</taxon>
        <taxon>Pseudomonadales</taxon>
        <taxon>Pseudomonadaceae</taxon>
        <taxon>Pseudomonas</taxon>
    </lineage>
</organism>
<keyword evidence="6" id="KW-0520">NAD</keyword>
<evidence type="ECO:0000256" key="1">
    <source>
        <dbReference type="ARBA" id="ARBA00005005"/>
    </source>
</evidence>
<evidence type="ECO:0000259" key="11">
    <source>
        <dbReference type="Pfam" id="PF00725"/>
    </source>
</evidence>
<proteinExistence type="inferred from homology"/>
<evidence type="ECO:0000256" key="5">
    <source>
        <dbReference type="ARBA" id="ARBA00023002"/>
    </source>
</evidence>